<protein>
    <recommendedName>
        <fullName evidence="3 5">acylphosphatase</fullName>
        <ecNumber evidence="2 5">3.6.1.7</ecNumber>
    </recommendedName>
</protein>
<dbReference type="InterPro" id="IPR001792">
    <property type="entry name" value="Acylphosphatase-like_dom"/>
</dbReference>
<dbReference type="PROSITE" id="PS51160">
    <property type="entry name" value="ACYLPHOSPHATASE_3"/>
    <property type="match status" value="1"/>
</dbReference>
<accession>A0A939H9D9</accession>
<evidence type="ECO:0000256" key="5">
    <source>
        <dbReference type="PROSITE-ProRule" id="PRU00520"/>
    </source>
</evidence>
<evidence type="ECO:0000256" key="6">
    <source>
        <dbReference type="RuleBase" id="RU004168"/>
    </source>
</evidence>
<proteinExistence type="inferred from homology"/>
<dbReference type="PANTHER" id="PTHR47268:SF4">
    <property type="entry name" value="ACYLPHOSPHATASE"/>
    <property type="match status" value="1"/>
</dbReference>
<evidence type="ECO:0000256" key="4">
    <source>
        <dbReference type="ARBA" id="ARBA00047645"/>
    </source>
</evidence>
<dbReference type="RefSeq" id="WP_207614397.1">
    <property type="nucleotide sequence ID" value="NZ_JAFNLL010000002.1"/>
</dbReference>
<gene>
    <name evidence="8" type="ORF">J1902_01410</name>
</gene>
<feature type="active site" evidence="5">
    <location>
        <position position="29"/>
    </location>
</feature>
<evidence type="ECO:0000256" key="1">
    <source>
        <dbReference type="ARBA" id="ARBA00005614"/>
    </source>
</evidence>
<comment type="similarity">
    <text evidence="1 6">Belongs to the acylphosphatase family.</text>
</comment>
<organism evidence="8 9">
    <name type="scientific">Arthrobacter cavernae</name>
    <dbReference type="NCBI Taxonomy" id="2817681"/>
    <lineage>
        <taxon>Bacteria</taxon>
        <taxon>Bacillati</taxon>
        <taxon>Actinomycetota</taxon>
        <taxon>Actinomycetes</taxon>
        <taxon>Micrococcales</taxon>
        <taxon>Micrococcaceae</taxon>
        <taxon>Arthrobacter</taxon>
    </lineage>
</organism>
<comment type="caution">
    <text evidence="8">The sequence shown here is derived from an EMBL/GenBank/DDBJ whole genome shotgun (WGS) entry which is preliminary data.</text>
</comment>
<name>A0A939H9D9_9MICC</name>
<feature type="domain" description="Acylphosphatase-like" evidence="7">
    <location>
        <begin position="14"/>
        <end position="101"/>
    </location>
</feature>
<dbReference type="NCBIfam" id="NF011001">
    <property type="entry name" value="PRK14427.1"/>
    <property type="match status" value="1"/>
</dbReference>
<dbReference type="Proteomes" id="UP000664164">
    <property type="component" value="Unassembled WGS sequence"/>
</dbReference>
<evidence type="ECO:0000256" key="3">
    <source>
        <dbReference type="ARBA" id="ARBA00015991"/>
    </source>
</evidence>
<comment type="catalytic activity">
    <reaction evidence="4 5">
        <text>an acyl phosphate + H2O = a carboxylate + phosphate + H(+)</text>
        <dbReference type="Rhea" id="RHEA:14965"/>
        <dbReference type="ChEBI" id="CHEBI:15377"/>
        <dbReference type="ChEBI" id="CHEBI:15378"/>
        <dbReference type="ChEBI" id="CHEBI:29067"/>
        <dbReference type="ChEBI" id="CHEBI:43474"/>
        <dbReference type="ChEBI" id="CHEBI:59918"/>
        <dbReference type="EC" id="3.6.1.7"/>
    </reaction>
</comment>
<dbReference type="SUPFAM" id="SSF54975">
    <property type="entry name" value="Acylphosphatase/BLUF domain-like"/>
    <property type="match status" value="1"/>
</dbReference>
<keyword evidence="5" id="KW-0378">Hydrolase</keyword>
<dbReference type="EMBL" id="JAFNLL010000002">
    <property type="protein sequence ID" value="MBO1266649.1"/>
    <property type="molecule type" value="Genomic_DNA"/>
</dbReference>
<reference evidence="8" key="1">
    <citation type="submission" date="2021-03" db="EMBL/GenBank/DDBJ databases">
        <title>A new species, PO-11, isolated from a karst cave deposit.</title>
        <authorList>
            <person name="Zhaoxiaoyong W."/>
        </authorList>
    </citation>
    <scope>NUCLEOTIDE SEQUENCE</scope>
    <source>
        <strain evidence="8">PO-11</strain>
    </source>
</reference>
<dbReference type="InterPro" id="IPR036046">
    <property type="entry name" value="Acylphosphatase-like_dom_sf"/>
</dbReference>
<feature type="active site" evidence="5">
    <location>
        <position position="47"/>
    </location>
</feature>
<dbReference type="PROSITE" id="PS00150">
    <property type="entry name" value="ACYLPHOSPHATASE_1"/>
    <property type="match status" value="1"/>
</dbReference>
<evidence type="ECO:0000256" key="2">
    <source>
        <dbReference type="ARBA" id="ARBA00012150"/>
    </source>
</evidence>
<keyword evidence="9" id="KW-1185">Reference proteome</keyword>
<dbReference type="Pfam" id="PF00708">
    <property type="entry name" value="Acylphosphatase"/>
    <property type="match status" value="1"/>
</dbReference>
<evidence type="ECO:0000313" key="8">
    <source>
        <dbReference type="EMBL" id="MBO1266649.1"/>
    </source>
</evidence>
<dbReference type="EC" id="3.6.1.7" evidence="2 5"/>
<dbReference type="Gene3D" id="3.30.70.100">
    <property type="match status" value="1"/>
</dbReference>
<dbReference type="PANTHER" id="PTHR47268">
    <property type="entry name" value="ACYLPHOSPHATASE"/>
    <property type="match status" value="1"/>
</dbReference>
<dbReference type="GO" id="GO:0003998">
    <property type="term" value="F:acylphosphatase activity"/>
    <property type="evidence" value="ECO:0007669"/>
    <property type="project" value="UniProtKB-EC"/>
</dbReference>
<sequence length="105" mass="11617">MADFQDPQPGEFVRLTARVRGMVQGVGFRYWTARRADELALTGTVRNVDDGSVALVVEGPKPAVEELLDWLTSGRAPGRVAQVEHAMEAATGEFEDFQIVSARRW</sequence>
<dbReference type="InterPro" id="IPR020456">
    <property type="entry name" value="Acylphosphatase"/>
</dbReference>
<evidence type="ECO:0000259" key="7">
    <source>
        <dbReference type="PROSITE" id="PS51160"/>
    </source>
</evidence>
<dbReference type="AlphaFoldDB" id="A0A939H9D9"/>
<dbReference type="InterPro" id="IPR017968">
    <property type="entry name" value="Acylphosphatase_CS"/>
</dbReference>
<evidence type="ECO:0000313" key="9">
    <source>
        <dbReference type="Proteomes" id="UP000664164"/>
    </source>
</evidence>